<dbReference type="SUPFAM" id="SSF51905">
    <property type="entry name" value="FAD/NAD(P)-binding domain"/>
    <property type="match status" value="1"/>
</dbReference>
<dbReference type="InterPro" id="IPR003953">
    <property type="entry name" value="FAD-dep_OxRdtase_2_FAD-bd"/>
</dbReference>
<dbReference type="InterPro" id="IPR050315">
    <property type="entry name" value="FAD-oxidoreductase_2"/>
</dbReference>
<dbReference type="Gene3D" id="3.90.700.10">
    <property type="entry name" value="Succinate dehydrogenase/fumarate reductase flavoprotein, catalytic domain"/>
    <property type="match status" value="1"/>
</dbReference>
<dbReference type="Pfam" id="PF00890">
    <property type="entry name" value="FAD_binding_2"/>
    <property type="match status" value="1"/>
</dbReference>
<evidence type="ECO:0000259" key="6">
    <source>
        <dbReference type="Pfam" id="PF00890"/>
    </source>
</evidence>
<dbReference type="PROSITE" id="PS51257">
    <property type="entry name" value="PROKAR_LIPOPROTEIN"/>
    <property type="match status" value="1"/>
</dbReference>
<evidence type="ECO:0000256" key="2">
    <source>
        <dbReference type="ARBA" id="ARBA00022630"/>
    </source>
</evidence>
<keyword evidence="8" id="KW-1185">Reference proteome</keyword>
<keyword evidence="2 5" id="KW-0285">Flavoprotein</keyword>
<dbReference type="InterPro" id="IPR010960">
    <property type="entry name" value="Flavocytochrome_c"/>
</dbReference>
<proteinExistence type="inferred from homology"/>
<evidence type="ECO:0000313" key="7">
    <source>
        <dbReference type="EMBL" id="QQO09563.1"/>
    </source>
</evidence>
<evidence type="ECO:0000256" key="3">
    <source>
        <dbReference type="ARBA" id="ARBA00022827"/>
    </source>
</evidence>
<evidence type="ECO:0000313" key="8">
    <source>
        <dbReference type="Proteomes" id="UP000595917"/>
    </source>
</evidence>
<dbReference type="EMBL" id="CP067089">
    <property type="protein sequence ID" value="QQO09563.1"/>
    <property type="molecule type" value="Genomic_DNA"/>
</dbReference>
<accession>A0A7T7XNI5</accession>
<dbReference type="GO" id="GO:0010181">
    <property type="term" value="F:FMN binding"/>
    <property type="evidence" value="ECO:0007669"/>
    <property type="project" value="InterPro"/>
</dbReference>
<comment type="cofactor">
    <cofactor evidence="1">
        <name>FAD</name>
        <dbReference type="ChEBI" id="CHEBI:57692"/>
    </cofactor>
</comment>
<feature type="chain" id="PRO_5031593396" evidence="5">
    <location>
        <begin position="17"/>
        <end position="484"/>
    </location>
</feature>
<reference evidence="7" key="1">
    <citation type="submission" date="2021-01" db="EMBL/GenBank/DDBJ databases">
        <title>Description of Breznakiella homolactica.</title>
        <authorList>
            <person name="Song Y."/>
            <person name="Brune A."/>
        </authorList>
    </citation>
    <scope>NUCLEOTIDE SEQUENCE</scope>
    <source>
        <strain evidence="7">RmG30</strain>
    </source>
</reference>
<name>A0A7T7XNI5_9SPIR</name>
<dbReference type="NCBIfam" id="TIGR01813">
    <property type="entry name" value="flavo_cyto_c"/>
    <property type="match status" value="1"/>
</dbReference>
<comment type="similarity">
    <text evidence="5">Belongs to the FAD-dependent oxidoreductase 2 family. FRD/SDH subfamily.</text>
</comment>
<organism evidence="7 8">
    <name type="scientific">Breznakiella homolactica</name>
    <dbReference type="NCBI Taxonomy" id="2798577"/>
    <lineage>
        <taxon>Bacteria</taxon>
        <taxon>Pseudomonadati</taxon>
        <taxon>Spirochaetota</taxon>
        <taxon>Spirochaetia</taxon>
        <taxon>Spirochaetales</taxon>
        <taxon>Breznakiellaceae</taxon>
        <taxon>Breznakiella</taxon>
    </lineage>
</organism>
<dbReference type="KEGG" id="bhc:JFL75_01190"/>
<sequence length="484" mass="50519">MKKTAAFLMICAAALAAVIGCATSSGSGGENLKNARTVETDIVIVGGGGTGLSAALAAAEQGKKVILLEKMGYLGGATAMSAGKVPAAGTKQQAALGIEDSPTALAIDILRPGDWSQRIDLVNLVADNAKEYIEWSEKQGVQWELETNLLYNGQSAYRMHVSKDAGAGLVKALSDAVNASPNITVMLNTPGTGLISNAKGEVTGVSATDNRTKENLRINAKAVILATSGFAANREMVEKYTPSIANAYPLVAPGATGEGILWGLGLGAGVRNMSSYQGYAPISFESKKGLGQSILNAGGIMVNSDGWRFTDEFAGYSNLAATIVNQKGAFAYMLWDDNIAAAQRNLVNQWEKDGILIKANSIQEMAGALSVNSSRLLKEIDLLNAGITKGMDYLDRVMLPKQSYKPPYYAVKVTGDFRHTQGGLTIDLSTRVLKDDNTVIPGLYAGGGVTEGFSSTGGPGYMSGNGLLQALVLGKIAGQQAAAY</sequence>
<evidence type="ECO:0000256" key="5">
    <source>
        <dbReference type="RuleBase" id="RU366062"/>
    </source>
</evidence>
<dbReference type="PANTHER" id="PTHR43400:SF7">
    <property type="entry name" value="FAD-DEPENDENT OXIDOREDUCTASE 2 FAD BINDING DOMAIN-CONTAINING PROTEIN"/>
    <property type="match status" value="1"/>
</dbReference>
<keyword evidence="3 5" id="KW-0274">FAD</keyword>
<evidence type="ECO:0000256" key="1">
    <source>
        <dbReference type="ARBA" id="ARBA00001974"/>
    </source>
</evidence>
<dbReference type="RefSeq" id="WP_215626866.1">
    <property type="nucleotide sequence ID" value="NZ_CP067089.2"/>
</dbReference>
<dbReference type="SUPFAM" id="SSF56425">
    <property type="entry name" value="Succinate dehydrogenase/fumarate reductase flavoprotein, catalytic domain"/>
    <property type="match status" value="1"/>
</dbReference>
<evidence type="ECO:0000256" key="4">
    <source>
        <dbReference type="ARBA" id="ARBA00023002"/>
    </source>
</evidence>
<keyword evidence="5" id="KW-0732">Signal</keyword>
<protein>
    <submittedName>
        <fullName evidence="7">Flavocytochrome c</fullName>
    </submittedName>
</protein>
<dbReference type="GO" id="GO:0016491">
    <property type="term" value="F:oxidoreductase activity"/>
    <property type="evidence" value="ECO:0007669"/>
    <property type="project" value="UniProtKB-KW"/>
</dbReference>
<dbReference type="AlphaFoldDB" id="A0A7T7XNI5"/>
<dbReference type="Gene3D" id="3.50.50.60">
    <property type="entry name" value="FAD/NAD(P)-binding domain"/>
    <property type="match status" value="1"/>
</dbReference>
<dbReference type="PANTHER" id="PTHR43400">
    <property type="entry name" value="FUMARATE REDUCTASE"/>
    <property type="match status" value="1"/>
</dbReference>
<dbReference type="PRINTS" id="PR00411">
    <property type="entry name" value="PNDRDTASEI"/>
</dbReference>
<dbReference type="PRINTS" id="PR00368">
    <property type="entry name" value="FADPNR"/>
</dbReference>
<feature type="signal peptide" evidence="5">
    <location>
        <begin position="1"/>
        <end position="16"/>
    </location>
</feature>
<feature type="domain" description="FAD-dependent oxidoreductase 2 FAD-binding" evidence="6">
    <location>
        <begin position="41"/>
        <end position="453"/>
    </location>
</feature>
<gene>
    <name evidence="7" type="ORF">JFL75_01190</name>
</gene>
<keyword evidence="4 5" id="KW-0560">Oxidoreductase</keyword>
<dbReference type="InterPro" id="IPR027477">
    <property type="entry name" value="Succ_DH/fumarate_Rdtase_cat_sf"/>
</dbReference>
<dbReference type="Proteomes" id="UP000595917">
    <property type="component" value="Chromosome"/>
</dbReference>
<dbReference type="InterPro" id="IPR036188">
    <property type="entry name" value="FAD/NAD-bd_sf"/>
</dbReference>